<comment type="function">
    <text evidence="19">May act as a GTPase-activating protein for Rab family protein(s). Involved in neuronal projections development, probably through a negative modulation of ARF6 function. Involved in the regulation of synaptic vesicle trafficking.</text>
</comment>
<dbReference type="Pfam" id="PF00566">
    <property type="entry name" value="RabGAP-TBC"/>
    <property type="match status" value="1"/>
</dbReference>
<dbReference type="InterPro" id="IPR035969">
    <property type="entry name" value="Rab-GAP_TBC_sf"/>
</dbReference>
<keyword evidence="11" id="KW-0805">Transcription regulation</keyword>
<evidence type="ECO:0000256" key="19">
    <source>
        <dbReference type="ARBA" id="ARBA00046245"/>
    </source>
</evidence>
<keyword evidence="7" id="KW-0479">Metal-binding</keyword>
<evidence type="ECO:0000256" key="21">
    <source>
        <dbReference type="SAM" id="Coils"/>
    </source>
</evidence>
<evidence type="ECO:0000256" key="3">
    <source>
        <dbReference type="ARBA" id="ARBA00004184"/>
    </source>
</evidence>
<dbReference type="GO" id="GO:0012505">
    <property type="term" value="C:endomembrane system"/>
    <property type="evidence" value="ECO:0007669"/>
    <property type="project" value="UniProtKB-SubCell"/>
</dbReference>
<name>A0A9N7U1H6_PLEPL</name>
<dbReference type="GO" id="GO:0010468">
    <property type="term" value="P:regulation of gene expression"/>
    <property type="evidence" value="ECO:0007669"/>
    <property type="project" value="TreeGrafter"/>
</dbReference>
<dbReference type="PROSITE" id="PS50157">
    <property type="entry name" value="ZINC_FINGER_C2H2_2"/>
    <property type="match status" value="7"/>
</dbReference>
<dbReference type="PANTHER" id="PTHR16515">
    <property type="entry name" value="PR DOMAIN ZINC FINGER PROTEIN"/>
    <property type="match status" value="1"/>
</dbReference>
<evidence type="ECO:0000256" key="2">
    <source>
        <dbReference type="ARBA" id="ARBA00004156"/>
    </source>
</evidence>
<evidence type="ECO:0000256" key="1">
    <source>
        <dbReference type="ARBA" id="ARBA00004123"/>
    </source>
</evidence>
<keyword evidence="16" id="KW-0539">Nucleus</keyword>
<dbReference type="PROSITE" id="PS00028">
    <property type="entry name" value="ZINC_FINGER_C2H2_1"/>
    <property type="match status" value="7"/>
</dbReference>
<dbReference type="InterPro" id="IPR013087">
    <property type="entry name" value="Znf_C2H2_type"/>
</dbReference>
<evidence type="ECO:0000256" key="4">
    <source>
        <dbReference type="ARBA" id="ARBA00006991"/>
    </source>
</evidence>
<keyword evidence="26" id="KW-1185">Reference proteome</keyword>
<dbReference type="Gene3D" id="1.10.472.80">
    <property type="entry name" value="Ypt/Rab-GAP domain of gyp1p, domain 3"/>
    <property type="match status" value="1"/>
</dbReference>
<dbReference type="InterPro" id="IPR036236">
    <property type="entry name" value="Znf_C2H2_sf"/>
</dbReference>
<feature type="region of interest" description="Disordered" evidence="22">
    <location>
        <begin position="737"/>
        <end position="796"/>
    </location>
</feature>
<dbReference type="GO" id="GO:0045202">
    <property type="term" value="C:synapse"/>
    <property type="evidence" value="ECO:0007669"/>
    <property type="project" value="UniProtKB-SubCell"/>
</dbReference>
<evidence type="ECO:0000256" key="5">
    <source>
        <dbReference type="ARBA" id="ARBA00011546"/>
    </source>
</evidence>
<feature type="region of interest" description="Disordered" evidence="22">
    <location>
        <begin position="82"/>
        <end position="126"/>
    </location>
</feature>
<evidence type="ECO:0000256" key="17">
    <source>
        <dbReference type="ARBA" id="ARBA00023329"/>
    </source>
</evidence>
<dbReference type="FunFam" id="3.30.160.60:FF:001156">
    <property type="entry name" value="Zinc finger protein 407"/>
    <property type="match status" value="1"/>
</dbReference>
<feature type="domain" description="C2H2-type" evidence="23">
    <location>
        <begin position="945"/>
        <end position="972"/>
    </location>
</feature>
<evidence type="ECO:0000313" key="25">
    <source>
        <dbReference type="EMBL" id="CAB1422587.1"/>
    </source>
</evidence>
<evidence type="ECO:0000256" key="6">
    <source>
        <dbReference type="ARBA" id="ARBA00014206"/>
    </source>
</evidence>
<keyword evidence="17" id="KW-0968">Cytoplasmic vesicle</keyword>
<dbReference type="PROSITE" id="PS51886">
    <property type="entry name" value="TLDC"/>
    <property type="match status" value="1"/>
</dbReference>
<dbReference type="FunFam" id="3.30.160.60:FF:000624">
    <property type="entry name" value="zinc finger protein 697"/>
    <property type="match status" value="1"/>
</dbReference>
<organism evidence="25 26">
    <name type="scientific">Pleuronectes platessa</name>
    <name type="common">European plaice</name>
    <dbReference type="NCBI Taxonomy" id="8262"/>
    <lineage>
        <taxon>Eukaryota</taxon>
        <taxon>Metazoa</taxon>
        <taxon>Chordata</taxon>
        <taxon>Craniata</taxon>
        <taxon>Vertebrata</taxon>
        <taxon>Euteleostomi</taxon>
        <taxon>Actinopterygii</taxon>
        <taxon>Neopterygii</taxon>
        <taxon>Teleostei</taxon>
        <taxon>Neoteleostei</taxon>
        <taxon>Acanthomorphata</taxon>
        <taxon>Carangaria</taxon>
        <taxon>Pleuronectiformes</taxon>
        <taxon>Pleuronectoidei</taxon>
        <taxon>Pleuronectidae</taxon>
        <taxon>Pleuronectes</taxon>
    </lineage>
</organism>
<evidence type="ECO:0000259" key="23">
    <source>
        <dbReference type="PROSITE" id="PS50157"/>
    </source>
</evidence>
<dbReference type="SMART" id="SM00584">
    <property type="entry name" value="TLDc"/>
    <property type="match status" value="1"/>
</dbReference>
<comment type="subunit">
    <text evidence="5">Interacts with ARF6.</text>
</comment>
<evidence type="ECO:0000259" key="24">
    <source>
        <dbReference type="PROSITE" id="PS51886"/>
    </source>
</evidence>
<feature type="domain" description="TLDc" evidence="24">
    <location>
        <begin position="481"/>
        <end position="722"/>
    </location>
</feature>
<feature type="compositionally biased region" description="Polar residues" evidence="22">
    <location>
        <begin position="1"/>
        <end position="11"/>
    </location>
</feature>
<dbReference type="FunFam" id="3.30.160.60:FF:001009">
    <property type="entry name" value="Zinc finger protein 26"/>
    <property type="match status" value="1"/>
</dbReference>
<dbReference type="SUPFAM" id="SSF57667">
    <property type="entry name" value="beta-beta-alpha zinc fingers"/>
    <property type="match status" value="4"/>
</dbReference>
<gene>
    <name evidence="25" type="ORF">PLEPLA_LOCUS10504</name>
</gene>
<accession>A0A9N7U1H6</accession>
<evidence type="ECO:0000313" key="26">
    <source>
        <dbReference type="Proteomes" id="UP001153269"/>
    </source>
</evidence>
<reference evidence="25" key="1">
    <citation type="submission" date="2020-03" db="EMBL/GenBank/DDBJ databases">
        <authorList>
            <person name="Weist P."/>
        </authorList>
    </citation>
    <scope>NUCLEOTIDE SEQUENCE</scope>
</reference>
<feature type="coiled-coil region" evidence="21">
    <location>
        <begin position="1022"/>
        <end position="1325"/>
    </location>
</feature>
<protein>
    <recommendedName>
        <fullName evidence="6">TBC1 domain family member 24</fullName>
    </recommendedName>
</protein>
<dbReference type="Gene3D" id="3.30.160.60">
    <property type="entry name" value="Classic Zinc Finger"/>
    <property type="match status" value="6"/>
</dbReference>
<evidence type="ECO:0000256" key="22">
    <source>
        <dbReference type="SAM" id="MobiDB-lite"/>
    </source>
</evidence>
<keyword evidence="13" id="KW-0238">DNA-binding</keyword>
<evidence type="ECO:0000256" key="8">
    <source>
        <dbReference type="ARBA" id="ARBA00022737"/>
    </source>
</evidence>
<evidence type="ECO:0000256" key="10">
    <source>
        <dbReference type="ARBA" id="ARBA00022833"/>
    </source>
</evidence>
<keyword evidence="14" id="KW-0472">Membrane</keyword>
<evidence type="ECO:0000256" key="12">
    <source>
        <dbReference type="ARBA" id="ARBA00023018"/>
    </source>
</evidence>
<comment type="similarity">
    <text evidence="4">Belongs to the krueppel C2H2-type zinc-finger protein family.</text>
</comment>
<dbReference type="SMART" id="SM00355">
    <property type="entry name" value="ZnF_C2H2"/>
    <property type="match status" value="7"/>
</dbReference>
<dbReference type="GO" id="GO:0005634">
    <property type="term" value="C:nucleus"/>
    <property type="evidence" value="ECO:0007669"/>
    <property type="project" value="UniProtKB-SubCell"/>
</dbReference>
<dbReference type="SMART" id="SM00164">
    <property type="entry name" value="TBC"/>
    <property type="match status" value="1"/>
</dbReference>
<feature type="domain" description="C2H2-type" evidence="23">
    <location>
        <begin position="857"/>
        <end position="884"/>
    </location>
</feature>
<dbReference type="GO" id="GO:0003677">
    <property type="term" value="F:DNA binding"/>
    <property type="evidence" value="ECO:0007669"/>
    <property type="project" value="UniProtKB-KW"/>
</dbReference>
<proteinExistence type="inferred from homology"/>
<feature type="domain" description="C2H2-type" evidence="23">
    <location>
        <begin position="887"/>
        <end position="914"/>
    </location>
</feature>
<dbReference type="GO" id="GO:0008270">
    <property type="term" value="F:zinc ion binding"/>
    <property type="evidence" value="ECO:0007669"/>
    <property type="project" value="UniProtKB-KW"/>
</dbReference>
<keyword evidence="9 20" id="KW-0863">Zinc-finger</keyword>
<evidence type="ECO:0000256" key="18">
    <source>
        <dbReference type="ARBA" id="ARBA00034103"/>
    </source>
</evidence>
<keyword evidence="15" id="KW-0804">Transcription</keyword>
<evidence type="ECO:0000256" key="13">
    <source>
        <dbReference type="ARBA" id="ARBA00023125"/>
    </source>
</evidence>
<keyword evidence="8" id="KW-0677">Repeat</keyword>
<dbReference type="FunFam" id="3.30.160.60:FF:000965">
    <property type="entry name" value="Neurotrophin receptor-interacting factor homolog"/>
    <property type="match status" value="1"/>
</dbReference>
<dbReference type="EMBL" id="CADEAL010000596">
    <property type="protein sequence ID" value="CAB1422587.1"/>
    <property type="molecule type" value="Genomic_DNA"/>
</dbReference>
<feature type="domain" description="C2H2-type" evidence="23">
    <location>
        <begin position="829"/>
        <end position="856"/>
    </location>
</feature>
<dbReference type="InterPro" id="IPR000195">
    <property type="entry name" value="Rab-GAP-TBC_dom"/>
</dbReference>
<comment type="caution">
    <text evidence="25">The sequence shown here is derived from an EMBL/GenBank/DDBJ whole genome shotgun (WGS) entry which is preliminary data.</text>
</comment>
<feature type="region of interest" description="Disordered" evidence="22">
    <location>
        <begin position="1"/>
        <end position="55"/>
    </location>
</feature>
<keyword evidence="12" id="KW-0770">Synapse</keyword>
<dbReference type="GO" id="GO:0030659">
    <property type="term" value="C:cytoplasmic vesicle membrane"/>
    <property type="evidence" value="ECO:0007669"/>
    <property type="project" value="UniProtKB-SubCell"/>
</dbReference>
<dbReference type="InterPro" id="IPR006571">
    <property type="entry name" value="TLDc_dom"/>
</dbReference>
<comment type="subcellular location">
    <subcellularLocation>
        <location evidence="2">Cytoplasmic vesicle membrane</location>
    </subcellularLocation>
    <subcellularLocation>
        <location evidence="3">Endomembrane system</location>
        <topology evidence="3">Peripheral membrane protein</topology>
    </subcellularLocation>
    <subcellularLocation>
        <location evidence="1">Nucleus</location>
    </subcellularLocation>
    <subcellularLocation>
        <location evidence="18">Synapse</location>
    </subcellularLocation>
</comment>
<evidence type="ECO:0000256" key="11">
    <source>
        <dbReference type="ARBA" id="ARBA00023015"/>
    </source>
</evidence>
<evidence type="ECO:0000256" key="14">
    <source>
        <dbReference type="ARBA" id="ARBA00023136"/>
    </source>
</evidence>
<evidence type="ECO:0000256" key="7">
    <source>
        <dbReference type="ARBA" id="ARBA00022723"/>
    </source>
</evidence>
<evidence type="ECO:0000256" key="16">
    <source>
        <dbReference type="ARBA" id="ARBA00023242"/>
    </source>
</evidence>
<dbReference type="InterPro" id="IPR050331">
    <property type="entry name" value="Zinc_finger"/>
</dbReference>
<sequence>MNSVSLHTSSDQDLDSIIGGRNRQRSHSYYSPEENKDYGVQTQTEQTCPRPRSRSFYSYETPEISSDNDVGNFNRFSPLRQRASSLQLHQQENKDKDGAGVRVTAKKSKSKPNKLSPSGEVNGSKGNLKSVSMITISESDNWEISSNSGMKYGQFVDWEKIDPEAAQRYQQILRSEHQQLKTMGREGFWATPHTLRAKAYYHIIHSLNCRAITSDRDVYYDLAKKLFGEQKISPHPVPEYMEGEEIPRYCLNKTGLNSVKKILLCLGKHFPDMNFCPILPALVSLILHFSQDEAECFYSVSRLITYNDPNKRYIDQSFLMYRASCMTFGDLANRCCRGIRKLIASSHQNLFEFYSDWIMWIFAYLPFTYAIRVLDVYLLEGYKVLYRVALALLSLYKVSVSSRVADVEDFRTDMKRFVQNVDRHCTVEKLLEEAFGILMATRRELNLLFNANKDSLMQKGVSIHQNRQTVETVDFSNFSSSVVTGTEMRVVWAWIPERFALFSPIRLFSTAEHGRSLASLYSHVEGHEPAVLMIKTVDEEVFGAFLSTDMTERSKHDHEGLTYFGTGECFVFTLRPSMEHYQQAMINIMTRRASPQQVRISNSPPSQVSISGKSPTTYATATTNLTCPAGTPQDPSYLTIPFTAPSEEPMTAKEPKRPKGQQAYMFIAGNDRELIIGGDGGHALCLQEDLEGGHTEHCDTFKSIPLCKGYFKIQSLEPLLVRIIREVGVQLAGPVRSLNGSLSQRDKAAVMDPNTASDIKTESSEESSGEISVNEISESDSSDTEDSKPPASSTKDKCYPCATCGKVFDRPSKLERHKPVHTRKPKTLHQCQHCDKSFTQEEKLIRHQNCHNRTNKHPCSDCGKIFNRPSKLERHKRTHSKKPKEPHQCSYCKKTFSKLNKLIRHKRMHTGERPFTCSICGKGFSESGHCKAHEKTHEEQPEKPHCCPDCGMRFFKASEVRRHSRSHSGEKPFRCSLCESCFSRSEGLKRHMRKHTGERPYNYLIDLLAKEKANLRTEYHWRIKLSKELEEHKRELFRQKELKEMFINREKKTGQELEQLQSHTTNQQKLQTELKEEKIKKNLLQEQLERLKASYLKVCQRHANNHEKLKTELQEEKKKNNDLQEELKNLKASHHEVCQSQTTTQEKFDTELQEEKSSLQEELENLKASHHEVCQSHATAQEKFDTELQEEKKMKSILQEELEKLKSSYHEVCQSHTTNQQKLKTELQEEKKKKNLLQEELKSLKASDHEVCQSHATTQEKFDTELQEEKKKKNILQEELKYLKASHNEVCQSHTTTQEKFDTELQEEKSSLQEELENLEASCNEVI</sequence>
<dbReference type="SUPFAM" id="SSF47923">
    <property type="entry name" value="Ypt/Rab-GAP domain of gyp1p"/>
    <property type="match status" value="1"/>
</dbReference>
<dbReference type="Pfam" id="PF00096">
    <property type="entry name" value="zf-C2H2"/>
    <property type="match status" value="4"/>
</dbReference>
<dbReference type="Proteomes" id="UP001153269">
    <property type="component" value="Unassembled WGS sequence"/>
</dbReference>
<evidence type="ECO:0000256" key="20">
    <source>
        <dbReference type="PROSITE-ProRule" id="PRU00042"/>
    </source>
</evidence>
<keyword evidence="21" id="KW-0175">Coiled coil</keyword>
<feature type="domain" description="C2H2-type" evidence="23">
    <location>
        <begin position="799"/>
        <end position="826"/>
    </location>
</feature>
<dbReference type="Pfam" id="PF07534">
    <property type="entry name" value="TLD"/>
    <property type="match status" value="1"/>
</dbReference>
<keyword evidence="10" id="KW-0862">Zinc</keyword>
<evidence type="ECO:0000256" key="9">
    <source>
        <dbReference type="ARBA" id="ARBA00022771"/>
    </source>
</evidence>
<dbReference type="PANTHER" id="PTHR16515:SF58">
    <property type="entry name" value="ZINC FINGER PROTEIN 22"/>
    <property type="match status" value="1"/>
</dbReference>
<feature type="domain" description="C2H2-type" evidence="23">
    <location>
        <begin position="973"/>
        <end position="1000"/>
    </location>
</feature>
<evidence type="ECO:0000256" key="15">
    <source>
        <dbReference type="ARBA" id="ARBA00023163"/>
    </source>
</evidence>
<feature type="domain" description="C2H2-type" evidence="23">
    <location>
        <begin position="915"/>
        <end position="942"/>
    </location>
</feature>